<dbReference type="EMBL" id="LR999458">
    <property type="protein sequence ID" value="CAE6240057.1"/>
    <property type="molecule type" value="Genomic_DNA"/>
</dbReference>
<reference evidence="1" key="1">
    <citation type="submission" date="2021-01" db="EMBL/GenBank/DDBJ databases">
        <authorList>
            <person name="Bezrukov I."/>
        </authorList>
    </citation>
    <scope>NUCLEOTIDE SEQUENCE</scope>
</reference>
<protein>
    <submittedName>
        <fullName evidence="1">Uncharacterized protein</fullName>
    </submittedName>
</protein>
<keyword evidence="2" id="KW-1185">Reference proteome</keyword>
<organism evidence="1 2">
    <name type="scientific">Arabidopsis arenosa</name>
    <name type="common">Sand rock-cress</name>
    <name type="synonym">Cardaminopsis arenosa</name>
    <dbReference type="NCBI Taxonomy" id="38785"/>
    <lineage>
        <taxon>Eukaryota</taxon>
        <taxon>Viridiplantae</taxon>
        <taxon>Streptophyta</taxon>
        <taxon>Embryophyta</taxon>
        <taxon>Tracheophyta</taxon>
        <taxon>Spermatophyta</taxon>
        <taxon>Magnoliopsida</taxon>
        <taxon>eudicotyledons</taxon>
        <taxon>Gunneridae</taxon>
        <taxon>Pentapetalae</taxon>
        <taxon>rosids</taxon>
        <taxon>malvids</taxon>
        <taxon>Brassicales</taxon>
        <taxon>Brassicaceae</taxon>
        <taxon>Camelineae</taxon>
        <taxon>Arabidopsis</taxon>
    </lineage>
</organism>
<name>A0A8S2B4P2_ARAAE</name>
<dbReference type="AlphaFoldDB" id="A0A8S2B4P2"/>
<accession>A0A8S2B4P2</accession>
<gene>
    <name evidence="1" type="ORF">AARE701A_LOCUS21478</name>
</gene>
<sequence length="175" mass="19401">MADGNLHEQRINAVTDLELLRDDGFLLVRDNFDWISLQTFVNVRHYWKAHDYLGEVVHVLDNIRRGFRDWIIDNPNGDLVPGPDPVVMNVENPLAPLAVFIDRGYTLMNLITGDVNQIIGVVPTLGQAELQEILELSDANVIILDLIEDGRNMIGGMINSSSESTESSSSSAESG</sequence>
<dbReference type="Proteomes" id="UP000682877">
    <property type="component" value="Chromosome 8"/>
</dbReference>
<evidence type="ECO:0000313" key="1">
    <source>
        <dbReference type="EMBL" id="CAE6240057.1"/>
    </source>
</evidence>
<proteinExistence type="predicted"/>
<evidence type="ECO:0000313" key="2">
    <source>
        <dbReference type="Proteomes" id="UP000682877"/>
    </source>
</evidence>